<gene>
    <name evidence="1" type="ORF">FP2_27530</name>
</gene>
<name>D4K191_9FIRM</name>
<dbReference type="PATRIC" id="fig|718252.3.peg.940"/>
<accession>D4K191</accession>
<evidence type="ECO:0000313" key="2">
    <source>
        <dbReference type="Proteomes" id="UP000008804"/>
    </source>
</evidence>
<organism evidence="1 2">
    <name type="scientific">Faecalibacterium prausnitzii L2-6</name>
    <dbReference type="NCBI Taxonomy" id="718252"/>
    <lineage>
        <taxon>Bacteria</taxon>
        <taxon>Bacillati</taxon>
        <taxon>Bacillota</taxon>
        <taxon>Clostridia</taxon>
        <taxon>Eubacteriales</taxon>
        <taxon>Oscillospiraceae</taxon>
        <taxon>Faecalibacterium</taxon>
    </lineage>
</organism>
<reference evidence="1 2" key="2">
    <citation type="submission" date="2010-03" db="EMBL/GenBank/DDBJ databases">
        <authorList>
            <person name="Pajon A."/>
        </authorList>
    </citation>
    <scope>NUCLEOTIDE SEQUENCE [LARGE SCALE GENOMIC DNA]</scope>
    <source>
        <strain evidence="2">L2-6</strain>
    </source>
</reference>
<dbReference type="HOGENOM" id="CLU_1803285_0_0_9"/>
<sequence length="147" mass="15339">MMMPANFSAVNAEVVYGGAVADYLPSAWTAESVKRFNSNIITLVSNSFTSHLLKATLGTMFSGSWGSDGVTLFGDNGTFSGLYNVNRLPGGEAQTFGNKIMTTLGLASVVYTLGMKDAAVLTAKKVTNSNGQVWGDLPNNGGSGWVG</sequence>
<dbReference type="AlphaFoldDB" id="D4K191"/>
<dbReference type="BioCyc" id="FPRA718252:G1375-2361-MONOMER"/>
<protein>
    <submittedName>
        <fullName evidence="1">Uncharacterized protein</fullName>
    </submittedName>
</protein>
<dbReference type="EMBL" id="FP929045">
    <property type="protein sequence ID" value="CBL00040.1"/>
    <property type="molecule type" value="Genomic_DNA"/>
</dbReference>
<keyword evidence="2" id="KW-1185">Reference proteome</keyword>
<dbReference type="Proteomes" id="UP000008804">
    <property type="component" value="Chromosome"/>
</dbReference>
<reference evidence="1 2" key="1">
    <citation type="submission" date="2010-03" db="EMBL/GenBank/DDBJ databases">
        <title>The genome sequence of Faecalibacterium prausnitzii L2/6.</title>
        <authorList>
            <consortium name="metaHIT consortium -- http://www.metahit.eu/"/>
            <person name="Pajon A."/>
            <person name="Turner K."/>
            <person name="Parkhill J."/>
            <person name="Duncan S."/>
            <person name="Flint H."/>
        </authorList>
    </citation>
    <scope>NUCLEOTIDE SEQUENCE [LARGE SCALE GENOMIC DNA]</scope>
    <source>
        <strain evidence="2">L2-6</strain>
    </source>
</reference>
<dbReference type="KEGG" id="fpr:FP2_27530"/>
<proteinExistence type="predicted"/>
<evidence type="ECO:0000313" key="1">
    <source>
        <dbReference type="EMBL" id="CBL00040.1"/>
    </source>
</evidence>
<dbReference type="RefSeq" id="WP_015565657.1">
    <property type="nucleotide sequence ID" value="NC_021042.1"/>
</dbReference>